<reference evidence="1" key="1">
    <citation type="submission" date="2021-05" db="EMBL/GenBank/DDBJ databases">
        <authorList>
            <person name="Pan Q."/>
            <person name="Jouanno E."/>
            <person name="Zahm M."/>
            <person name="Klopp C."/>
            <person name="Cabau C."/>
            <person name="Louis A."/>
            <person name="Berthelot C."/>
            <person name="Parey E."/>
            <person name="Roest Crollius H."/>
            <person name="Montfort J."/>
            <person name="Robinson-Rechavi M."/>
            <person name="Bouchez O."/>
            <person name="Lampietro C."/>
            <person name="Lopez Roques C."/>
            <person name="Donnadieu C."/>
            <person name="Postlethwait J."/>
            <person name="Bobe J."/>
            <person name="Dillon D."/>
            <person name="Chandos A."/>
            <person name="von Hippel F."/>
            <person name="Guiguen Y."/>
        </authorList>
    </citation>
    <scope>NUCLEOTIDE SEQUENCE</scope>
    <source>
        <strain evidence="1">YG-Jan2019</strain>
    </source>
</reference>
<protein>
    <submittedName>
        <fullName evidence="1">Uncharacterized protein</fullName>
    </submittedName>
</protein>
<sequence>MQHFTPVKEVVIVHHPASKVNCAQHRSVLSIVAVRIGAHVSIAQAGFAHATVALLLLRPREANNTDGICWGARLLVLGHYIPSVIVSSPSGKVSTGTAISPLPLVR</sequence>
<evidence type="ECO:0000313" key="1">
    <source>
        <dbReference type="EMBL" id="KAJ7990910.1"/>
    </source>
</evidence>
<proteinExistence type="predicted"/>
<dbReference type="EMBL" id="CM055754">
    <property type="protein sequence ID" value="KAJ7990910.1"/>
    <property type="molecule type" value="Genomic_DNA"/>
</dbReference>
<keyword evidence="2" id="KW-1185">Reference proteome</keyword>
<accession>A0ACC2FHR6</accession>
<dbReference type="Proteomes" id="UP001157502">
    <property type="component" value="Chromosome 27"/>
</dbReference>
<gene>
    <name evidence="1" type="ORF">DPEC_G00291790</name>
</gene>
<comment type="caution">
    <text evidence="1">The sequence shown here is derived from an EMBL/GenBank/DDBJ whole genome shotgun (WGS) entry which is preliminary data.</text>
</comment>
<name>A0ACC2FHR6_DALPE</name>
<organism evidence="1 2">
    <name type="scientific">Dallia pectoralis</name>
    <name type="common">Alaska blackfish</name>
    <dbReference type="NCBI Taxonomy" id="75939"/>
    <lineage>
        <taxon>Eukaryota</taxon>
        <taxon>Metazoa</taxon>
        <taxon>Chordata</taxon>
        <taxon>Craniata</taxon>
        <taxon>Vertebrata</taxon>
        <taxon>Euteleostomi</taxon>
        <taxon>Actinopterygii</taxon>
        <taxon>Neopterygii</taxon>
        <taxon>Teleostei</taxon>
        <taxon>Protacanthopterygii</taxon>
        <taxon>Esociformes</taxon>
        <taxon>Umbridae</taxon>
        <taxon>Dallia</taxon>
    </lineage>
</organism>
<evidence type="ECO:0000313" key="2">
    <source>
        <dbReference type="Proteomes" id="UP001157502"/>
    </source>
</evidence>